<dbReference type="PROSITE" id="PS51257">
    <property type="entry name" value="PROKAR_LIPOPROTEIN"/>
    <property type="match status" value="1"/>
</dbReference>
<gene>
    <name evidence="1" type="ORF">I5803_16825</name>
</gene>
<comment type="caution">
    <text evidence="1">The sequence shown here is derived from an EMBL/GenBank/DDBJ whole genome shotgun (WGS) entry which is preliminary data.</text>
</comment>
<dbReference type="Gene3D" id="2.30.30.830">
    <property type="match status" value="1"/>
</dbReference>
<organism evidence="1 2">
    <name type="scientific">Caenimonas aquaedulcis</name>
    <dbReference type="NCBI Taxonomy" id="2793270"/>
    <lineage>
        <taxon>Bacteria</taxon>
        <taxon>Pseudomonadati</taxon>
        <taxon>Pseudomonadota</taxon>
        <taxon>Betaproteobacteria</taxon>
        <taxon>Burkholderiales</taxon>
        <taxon>Comamonadaceae</taxon>
        <taxon>Caenimonas</taxon>
    </lineage>
</organism>
<proteinExistence type="predicted"/>
<evidence type="ECO:0000313" key="2">
    <source>
        <dbReference type="Proteomes" id="UP000651050"/>
    </source>
</evidence>
<name>A0A931H6W1_9BURK</name>
<dbReference type="Proteomes" id="UP000651050">
    <property type="component" value="Unassembled WGS sequence"/>
</dbReference>
<protein>
    <submittedName>
        <fullName evidence="1">Pilus assembly protein PilP</fullName>
    </submittedName>
</protein>
<dbReference type="Pfam" id="PF04351">
    <property type="entry name" value="PilP"/>
    <property type="match status" value="1"/>
</dbReference>
<keyword evidence="2" id="KW-1185">Reference proteome</keyword>
<dbReference type="RefSeq" id="WP_196987474.1">
    <property type="nucleotide sequence ID" value="NZ_JADWYS010000001.1"/>
</dbReference>
<sequence length="180" mass="19569">MIARHGMAALAAVAILGACGQSGQDEVQAWMTEQRANTKPQVQPIPEPKKFVPQAYTQEAATDPFSNQKLTQALKRESSSGTANAGLVAPELARRKEPLESYPLDAMSMVGSLVKEGKPVALLKVDNLLYQVHPGNYLGQNFGKITKVGETEVVLREIVQDAAGEWVERTATLQLQERSK</sequence>
<dbReference type="EMBL" id="JADWYS010000001">
    <property type="protein sequence ID" value="MBG9389696.1"/>
    <property type="molecule type" value="Genomic_DNA"/>
</dbReference>
<dbReference type="AlphaFoldDB" id="A0A931H6W1"/>
<accession>A0A931H6W1</accession>
<evidence type="ECO:0000313" key="1">
    <source>
        <dbReference type="EMBL" id="MBG9389696.1"/>
    </source>
</evidence>
<dbReference type="PIRSF" id="PIRSF016481">
    <property type="entry name" value="Pilus_assembly_PilP"/>
    <property type="match status" value="1"/>
</dbReference>
<reference evidence="1" key="1">
    <citation type="submission" date="2020-11" db="EMBL/GenBank/DDBJ databases">
        <title>Bacterial whole genome sequence for Caenimonas sp. DR4.4.</title>
        <authorList>
            <person name="Le V."/>
            <person name="Ko S.-R."/>
            <person name="Ahn C.-Y."/>
            <person name="Oh H.-M."/>
        </authorList>
    </citation>
    <scope>NUCLEOTIDE SEQUENCE</scope>
    <source>
        <strain evidence="1">DR4.4</strain>
    </source>
</reference>
<dbReference type="InterPro" id="IPR007446">
    <property type="entry name" value="PilP"/>
</dbReference>